<name>A0A151ZEA7_TIELA</name>
<dbReference type="GO" id="GO:0006351">
    <property type="term" value="P:DNA-templated transcription"/>
    <property type="evidence" value="ECO:0007669"/>
    <property type="project" value="InterPro"/>
</dbReference>
<comment type="subcellular location">
    <subcellularLocation>
        <location evidence="1">Nucleus</location>
    </subcellularLocation>
</comment>
<keyword evidence="4" id="KW-0805">Transcription regulation</keyword>
<dbReference type="Gene3D" id="6.10.140.1200">
    <property type="match status" value="1"/>
</dbReference>
<dbReference type="OMA" id="VCTCELL"/>
<dbReference type="Pfam" id="PF08567">
    <property type="entry name" value="PH_TFIIH"/>
    <property type="match status" value="1"/>
</dbReference>
<dbReference type="InterPro" id="IPR005607">
    <property type="entry name" value="BSD_dom"/>
</dbReference>
<dbReference type="Gene3D" id="1.10.3970.10">
    <property type="entry name" value="BSD domain"/>
    <property type="match status" value="1"/>
</dbReference>
<dbReference type="InterPro" id="IPR011993">
    <property type="entry name" value="PH-like_dom_sf"/>
</dbReference>
<dbReference type="FunCoup" id="A0A151ZEA7">
    <property type="interactions" value="433"/>
</dbReference>
<gene>
    <name evidence="9" type="ORF">DLAC_07113</name>
</gene>
<feature type="domain" description="BSD" evidence="8">
    <location>
        <begin position="249"/>
        <end position="301"/>
    </location>
</feature>
<dbReference type="SMART" id="SM00751">
    <property type="entry name" value="BSD"/>
    <property type="match status" value="2"/>
</dbReference>
<evidence type="ECO:0000256" key="2">
    <source>
        <dbReference type="ARBA" id="ARBA00009448"/>
    </source>
</evidence>
<evidence type="ECO:0000313" key="10">
    <source>
        <dbReference type="Proteomes" id="UP000076078"/>
    </source>
</evidence>
<comment type="caution">
    <text evidence="9">The sequence shown here is derived from an EMBL/GenBank/DDBJ whole genome shotgun (WGS) entry which is preliminary data.</text>
</comment>
<feature type="region of interest" description="Disordered" evidence="7">
    <location>
        <begin position="116"/>
        <end position="175"/>
    </location>
</feature>
<dbReference type="STRING" id="361077.A0A151ZEA7"/>
<dbReference type="EMBL" id="LODT01000031">
    <property type="protein sequence ID" value="KYQ92265.1"/>
    <property type="molecule type" value="Genomic_DNA"/>
</dbReference>
<proteinExistence type="inferred from homology"/>
<dbReference type="InParanoid" id="A0A151ZEA7"/>
<dbReference type="CDD" id="cd13229">
    <property type="entry name" value="PH_TFIIH"/>
    <property type="match status" value="1"/>
</dbReference>
<sequence>MSAVQRFSKEPGETVVLRANTKYSDKVGTLFYTSLRLVWVNQTQHEPTVQFRLPEIKSQFVSTPKSARALIRLFVKDSTVNSEALNEYIFEFIHPSKAREELNLFRDKIATIVEPVTSSTSTTTSPTSTSPNITSSTSSTTSTTTTTTTSSTSSKTTEKPAVPQNPYLSQLKQPTISEQQIKQRVTLLASNPELKEVFDSLVGKKVISETDFWESRKGLLKNDASRSDKQSIGMPSNLLSDVRPTTDSQSNQLKYRLTPTVIHQIFIQYPAVEKAYKANVPTKISEQDFWKKYIMSQHFHRNRGNQATAPSGDDDLFSRYDTDEWREIKILKRKIEDINPLLDISATEGEKEAGYGVIIDQSQNPDKLEKVLPLLRKFNRHSSLVLGATDISQQQEHQATKKTKYDNSDKYKLLEINKKILGEHIENKELENENTPQLPTLKILDQKRYFEGANAGGPSQFTMESKQQLTEMFQKQYSKLQQQGCSFSIVNQKPVTPVLSASNSNSSNVPLNPILQEIQSQSTGSAGTKTQSDEYNLKDGPFKTDFYHTFRTSNELLRHFWATTYTPGRGAPPTPQQIEKNTKLCDAISKHYDILENKKKSLISSNKNNQASLFLSILESLNKSIEKGNSTILSTSSSHKLG</sequence>
<evidence type="ECO:0000256" key="4">
    <source>
        <dbReference type="ARBA" id="ARBA00023015"/>
    </source>
</evidence>
<dbReference type="AlphaFoldDB" id="A0A151ZEA7"/>
<dbReference type="GO" id="GO:0006289">
    <property type="term" value="P:nucleotide-excision repair"/>
    <property type="evidence" value="ECO:0007669"/>
    <property type="project" value="InterPro"/>
</dbReference>
<dbReference type="GO" id="GO:0000439">
    <property type="term" value="C:transcription factor TFIIH core complex"/>
    <property type="evidence" value="ECO:0007669"/>
    <property type="project" value="InterPro"/>
</dbReference>
<dbReference type="PROSITE" id="PS50858">
    <property type="entry name" value="BSD"/>
    <property type="match status" value="1"/>
</dbReference>
<reference evidence="9 10" key="1">
    <citation type="submission" date="2015-12" db="EMBL/GenBank/DDBJ databases">
        <title>Dictyostelia acquired genes for synthesis and detection of signals that induce cell-type specialization by lateral gene transfer from prokaryotes.</title>
        <authorList>
            <person name="Gloeckner G."/>
            <person name="Schaap P."/>
        </authorList>
    </citation>
    <scope>NUCLEOTIDE SEQUENCE [LARGE SCALE GENOMIC DNA]</scope>
    <source>
        <strain evidence="9 10">TK</strain>
    </source>
</reference>
<protein>
    <submittedName>
        <fullName evidence="9">General transcription factor IIH component</fullName>
    </submittedName>
</protein>
<dbReference type="PANTHER" id="PTHR12856">
    <property type="entry name" value="TRANSCRIPTION INITIATION FACTOR IIH-RELATED"/>
    <property type="match status" value="1"/>
</dbReference>
<evidence type="ECO:0000256" key="6">
    <source>
        <dbReference type="ARBA" id="ARBA00023242"/>
    </source>
</evidence>
<feature type="compositionally biased region" description="Low complexity" evidence="7">
    <location>
        <begin position="117"/>
        <end position="155"/>
    </location>
</feature>
<keyword evidence="6" id="KW-0539">Nucleus</keyword>
<dbReference type="Proteomes" id="UP000076078">
    <property type="component" value="Unassembled WGS sequence"/>
</dbReference>
<feature type="region of interest" description="Disordered" evidence="7">
    <location>
        <begin position="223"/>
        <end position="245"/>
    </location>
</feature>
<evidence type="ECO:0000259" key="8">
    <source>
        <dbReference type="PROSITE" id="PS50858"/>
    </source>
</evidence>
<dbReference type="OrthoDB" id="17252at2759"/>
<evidence type="ECO:0000256" key="1">
    <source>
        <dbReference type="ARBA" id="ARBA00004123"/>
    </source>
</evidence>
<feature type="compositionally biased region" description="Polar residues" evidence="7">
    <location>
        <begin position="166"/>
        <end position="175"/>
    </location>
</feature>
<dbReference type="SUPFAM" id="SSF140383">
    <property type="entry name" value="BSD domain-like"/>
    <property type="match status" value="2"/>
</dbReference>
<accession>A0A151ZEA7</accession>
<organism evidence="9 10">
    <name type="scientific">Tieghemostelium lacteum</name>
    <name type="common">Slime mold</name>
    <name type="synonym">Dictyostelium lacteum</name>
    <dbReference type="NCBI Taxonomy" id="361077"/>
    <lineage>
        <taxon>Eukaryota</taxon>
        <taxon>Amoebozoa</taxon>
        <taxon>Evosea</taxon>
        <taxon>Eumycetozoa</taxon>
        <taxon>Dictyostelia</taxon>
        <taxon>Dictyosteliales</taxon>
        <taxon>Raperosteliaceae</taxon>
        <taxon>Tieghemostelium</taxon>
    </lineage>
</organism>
<evidence type="ECO:0000256" key="5">
    <source>
        <dbReference type="ARBA" id="ARBA00023163"/>
    </source>
</evidence>
<dbReference type="InterPro" id="IPR027079">
    <property type="entry name" value="Tfb1/GTF2H1"/>
</dbReference>
<feature type="compositionally biased region" description="Polar residues" evidence="7">
    <location>
        <begin position="233"/>
        <end position="245"/>
    </location>
</feature>
<dbReference type="InterPro" id="IPR013876">
    <property type="entry name" value="TFIIH_BTF_p62_N"/>
</dbReference>
<evidence type="ECO:0000256" key="3">
    <source>
        <dbReference type="ARBA" id="ARBA00022737"/>
    </source>
</evidence>
<evidence type="ECO:0000313" key="9">
    <source>
        <dbReference type="EMBL" id="KYQ92265.1"/>
    </source>
</evidence>
<dbReference type="Gene3D" id="2.30.29.30">
    <property type="entry name" value="Pleckstrin-homology domain (PH domain)/Phosphotyrosine-binding domain (PTB)"/>
    <property type="match status" value="1"/>
</dbReference>
<dbReference type="SUPFAM" id="SSF50729">
    <property type="entry name" value="PH domain-like"/>
    <property type="match status" value="1"/>
</dbReference>
<dbReference type="InterPro" id="IPR035925">
    <property type="entry name" value="BSD_dom_sf"/>
</dbReference>
<dbReference type="Pfam" id="PF03909">
    <property type="entry name" value="BSD"/>
    <property type="match status" value="1"/>
</dbReference>
<keyword evidence="5" id="KW-0804">Transcription</keyword>
<keyword evidence="10" id="KW-1185">Reference proteome</keyword>
<evidence type="ECO:0000256" key="7">
    <source>
        <dbReference type="SAM" id="MobiDB-lite"/>
    </source>
</evidence>
<keyword evidence="3" id="KW-0677">Repeat</keyword>
<comment type="similarity">
    <text evidence="2">Belongs to the TFB1 family.</text>
</comment>